<feature type="transmembrane region" description="Helical" evidence="7">
    <location>
        <begin position="205"/>
        <end position="224"/>
    </location>
</feature>
<evidence type="ECO:0000313" key="8">
    <source>
        <dbReference type="EMBL" id="KAJ9134200.1"/>
    </source>
</evidence>
<dbReference type="FunFam" id="1.20.1250.20:FF:000295">
    <property type="entry name" value="Unplaced genomic scaffold supercont1.7, whole genome shotgun sequence"/>
    <property type="match status" value="1"/>
</dbReference>
<feature type="transmembrane region" description="Helical" evidence="7">
    <location>
        <begin position="341"/>
        <end position="363"/>
    </location>
</feature>
<comment type="caution">
    <text evidence="8">The sequence shown here is derived from an EMBL/GenBank/DDBJ whole genome shotgun (WGS) entry which is preliminary data.</text>
</comment>
<feature type="transmembrane region" description="Helical" evidence="7">
    <location>
        <begin position="468"/>
        <end position="487"/>
    </location>
</feature>
<feature type="transmembrane region" description="Helical" evidence="7">
    <location>
        <begin position="370"/>
        <end position="389"/>
    </location>
</feature>
<keyword evidence="4 7" id="KW-1133">Transmembrane helix</keyword>
<dbReference type="InterPro" id="IPR036259">
    <property type="entry name" value="MFS_trans_sf"/>
</dbReference>
<dbReference type="GO" id="GO:0016020">
    <property type="term" value="C:membrane"/>
    <property type="evidence" value="ECO:0007669"/>
    <property type="project" value="UniProtKB-SubCell"/>
</dbReference>
<keyword evidence="2" id="KW-0813">Transport</keyword>
<feature type="transmembrane region" description="Helical" evidence="7">
    <location>
        <begin position="432"/>
        <end position="448"/>
    </location>
</feature>
<gene>
    <name evidence="8" type="ORF">NKR19_g8757</name>
</gene>
<keyword evidence="9" id="KW-1185">Reference proteome</keyword>
<dbReference type="EMBL" id="JANBVN010000187">
    <property type="protein sequence ID" value="KAJ9134200.1"/>
    <property type="molecule type" value="Genomic_DNA"/>
</dbReference>
<feature type="transmembrane region" description="Helical" evidence="7">
    <location>
        <begin position="306"/>
        <end position="329"/>
    </location>
</feature>
<evidence type="ECO:0000256" key="5">
    <source>
        <dbReference type="ARBA" id="ARBA00023136"/>
    </source>
</evidence>
<dbReference type="AlphaFoldDB" id="A0AA38VID9"/>
<evidence type="ECO:0000256" key="1">
    <source>
        <dbReference type="ARBA" id="ARBA00004141"/>
    </source>
</evidence>
<comment type="subcellular location">
    <subcellularLocation>
        <location evidence="1">Membrane</location>
        <topology evidence="1">Multi-pass membrane protein</topology>
    </subcellularLocation>
</comment>
<dbReference type="SUPFAM" id="SSF103473">
    <property type="entry name" value="MFS general substrate transporter"/>
    <property type="match status" value="1"/>
</dbReference>
<evidence type="ECO:0000256" key="6">
    <source>
        <dbReference type="ARBA" id="ARBA00037968"/>
    </source>
</evidence>
<dbReference type="Pfam" id="PF07690">
    <property type="entry name" value="MFS_1"/>
    <property type="match status" value="1"/>
</dbReference>
<protein>
    <submittedName>
        <fullName evidence="8">Major facilitator superfamily transporter</fullName>
    </submittedName>
</protein>
<dbReference type="Proteomes" id="UP001174691">
    <property type="component" value="Unassembled WGS sequence"/>
</dbReference>
<keyword evidence="3 7" id="KW-0812">Transmembrane</keyword>
<proteinExistence type="inferred from homology"/>
<feature type="transmembrane region" description="Helical" evidence="7">
    <location>
        <begin position="401"/>
        <end position="420"/>
    </location>
</feature>
<dbReference type="PANTHER" id="PTHR43791">
    <property type="entry name" value="PERMEASE-RELATED"/>
    <property type="match status" value="1"/>
</dbReference>
<evidence type="ECO:0000256" key="3">
    <source>
        <dbReference type="ARBA" id="ARBA00022692"/>
    </source>
</evidence>
<dbReference type="Gene3D" id="1.20.1250.20">
    <property type="entry name" value="MFS general substrate transporter like domains"/>
    <property type="match status" value="2"/>
</dbReference>
<dbReference type="PANTHER" id="PTHR43791:SF59">
    <property type="entry name" value="TRANSPORTER, PUTATIVE (AFU_ORTHOLOGUE AFUA_1G06550)-RELATED"/>
    <property type="match status" value="1"/>
</dbReference>
<dbReference type="FunFam" id="1.20.1250.20:FF:000064">
    <property type="entry name" value="MFS allantoate transporter"/>
    <property type="match status" value="1"/>
</dbReference>
<feature type="transmembrane region" description="Helical" evidence="7">
    <location>
        <begin position="148"/>
        <end position="166"/>
    </location>
</feature>
<feature type="transmembrane region" description="Helical" evidence="7">
    <location>
        <begin position="115"/>
        <end position="136"/>
    </location>
</feature>
<dbReference type="GO" id="GO:0022857">
    <property type="term" value="F:transmembrane transporter activity"/>
    <property type="evidence" value="ECO:0007669"/>
    <property type="project" value="InterPro"/>
</dbReference>
<reference evidence="8" key="1">
    <citation type="submission" date="2022-07" db="EMBL/GenBank/DDBJ databases">
        <title>Fungi with potential for degradation of polypropylene.</title>
        <authorList>
            <person name="Gostincar C."/>
        </authorList>
    </citation>
    <scope>NUCLEOTIDE SEQUENCE</scope>
    <source>
        <strain evidence="8">EXF-13287</strain>
    </source>
</reference>
<dbReference type="InterPro" id="IPR011701">
    <property type="entry name" value="MFS"/>
</dbReference>
<organism evidence="8 9">
    <name type="scientific">Coniochaeta hoffmannii</name>
    <dbReference type="NCBI Taxonomy" id="91930"/>
    <lineage>
        <taxon>Eukaryota</taxon>
        <taxon>Fungi</taxon>
        <taxon>Dikarya</taxon>
        <taxon>Ascomycota</taxon>
        <taxon>Pezizomycotina</taxon>
        <taxon>Sordariomycetes</taxon>
        <taxon>Sordariomycetidae</taxon>
        <taxon>Coniochaetales</taxon>
        <taxon>Coniochaetaceae</taxon>
        <taxon>Coniochaeta</taxon>
    </lineage>
</organism>
<keyword evidence="5 7" id="KW-0472">Membrane</keyword>
<evidence type="ECO:0000256" key="2">
    <source>
        <dbReference type="ARBA" id="ARBA00022448"/>
    </source>
</evidence>
<feature type="transmembrane region" description="Helical" evidence="7">
    <location>
        <begin position="236"/>
        <end position="257"/>
    </location>
</feature>
<comment type="similarity">
    <text evidence="6">Belongs to the major facilitator superfamily. Allantoate permease family.</text>
</comment>
<evidence type="ECO:0000256" key="7">
    <source>
        <dbReference type="SAM" id="Phobius"/>
    </source>
</evidence>
<sequence>MSIAPAPASLSGDDTTNKDVIETVENAPQASGDRHGGHRLDAAAELLRKVGGDASDRIVVTPADDKRVLRRIDTILLPLMLGVYFLQQLDKATLAYASVFGLIDDTHLVGDQYSWLGSIVYLAQLVAQPAVAWLLVKLPIGKFSATMVLFWGATLSCMAAAHNFGGLLTARFFLGTFEASIAPAFVAITQMWWRRREQTVRVAAWYSMNGITNMFGSLITYGLGHIHGKLKSYQGQIIFLFFGLITVAYSVLMFIFMPDSPVEAKFLKDEDKLIAIERLRANNMGVMTREWRNDHLKEALLDLKTWCWFALMLSISIPSGGISTFGPLIVQSFDFDPFETILLNIPFGFVQLVATMGGAFVAMKTKRKGPVIAALCVPPIVGCVMLMVLKHDGTHKGPLLVGYYLISVYPGISPLVYSWGSQNTAGDTKRKVVNAIFFIGQSVGNVVGPQLYKPSEKPEYARGLRSNLALFVVIIVLVAITTVYLALLNKRHAKRRVELGKSAVVYDNSLDSAEEIERRRQAAGTTDAADGSADNGDKAFENATDLENEDFIFVY</sequence>
<evidence type="ECO:0000313" key="9">
    <source>
        <dbReference type="Proteomes" id="UP001174691"/>
    </source>
</evidence>
<evidence type="ECO:0000256" key="4">
    <source>
        <dbReference type="ARBA" id="ARBA00022989"/>
    </source>
</evidence>
<feature type="transmembrane region" description="Helical" evidence="7">
    <location>
        <begin position="172"/>
        <end position="193"/>
    </location>
</feature>
<accession>A0AA38VID9</accession>
<name>A0AA38VID9_9PEZI</name>